<organism evidence="2 3">
    <name type="scientific">Antarcticimicrobium sediminis</name>
    <dbReference type="NCBI Taxonomy" id="2546227"/>
    <lineage>
        <taxon>Bacteria</taxon>
        <taxon>Pseudomonadati</taxon>
        <taxon>Pseudomonadota</taxon>
        <taxon>Alphaproteobacteria</taxon>
        <taxon>Rhodobacterales</taxon>
        <taxon>Paracoccaceae</taxon>
        <taxon>Antarcticimicrobium</taxon>
    </lineage>
</organism>
<dbReference type="AlphaFoldDB" id="A0A4R5EVT0"/>
<evidence type="ECO:0000313" key="2">
    <source>
        <dbReference type="EMBL" id="TDE39088.1"/>
    </source>
</evidence>
<reference evidence="2 3" key="1">
    <citation type="submission" date="2019-03" db="EMBL/GenBank/DDBJ databases">
        <authorList>
            <person name="Zhang S."/>
        </authorList>
    </citation>
    <scope>NUCLEOTIDE SEQUENCE [LARGE SCALE GENOMIC DNA]</scope>
    <source>
        <strain evidence="2 3">S4J41</strain>
    </source>
</reference>
<name>A0A4R5EVT0_9RHOB</name>
<sequence length="129" mass="14670">MTGTIGTLLILFCLLQIKHMFADFYLQTPRMLSGRGSYWHLGRAQHAGVHVLGSIIVFLLVGAPLLFILALVAVEWLLHFHIDYWKGQLCNRKALDPFKPAFWRATGADQAMHQLTYVAMAWAWVEFAV</sequence>
<dbReference type="RefSeq" id="WP_132828456.1">
    <property type="nucleotide sequence ID" value="NZ_SMFP01000004.1"/>
</dbReference>
<protein>
    <submittedName>
        <fullName evidence="2">DUF3307 domain-containing protein</fullName>
    </submittedName>
</protein>
<keyword evidence="1" id="KW-0812">Transmembrane</keyword>
<dbReference type="Proteomes" id="UP000294662">
    <property type="component" value="Unassembled WGS sequence"/>
</dbReference>
<comment type="caution">
    <text evidence="2">The sequence shown here is derived from an EMBL/GenBank/DDBJ whole genome shotgun (WGS) entry which is preliminary data.</text>
</comment>
<accession>A0A4R5EVT0</accession>
<keyword evidence="1" id="KW-1133">Transmembrane helix</keyword>
<dbReference type="EMBL" id="SMFP01000004">
    <property type="protein sequence ID" value="TDE39088.1"/>
    <property type="molecule type" value="Genomic_DNA"/>
</dbReference>
<keyword evidence="1" id="KW-0472">Membrane</keyword>
<keyword evidence="3" id="KW-1185">Reference proteome</keyword>
<gene>
    <name evidence="2" type="ORF">E1B25_08775</name>
</gene>
<evidence type="ECO:0000256" key="1">
    <source>
        <dbReference type="SAM" id="Phobius"/>
    </source>
</evidence>
<dbReference type="InterPro" id="IPR021737">
    <property type="entry name" value="Phage_phiKZ_Orf197"/>
</dbReference>
<proteinExistence type="predicted"/>
<evidence type="ECO:0000313" key="3">
    <source>
        <dbReference type="Proteomes" id="UP000294662"/>
    </source>
</evidence>
<dbReference type="OrthoDB" id="558011at2"/>
<feature type="transmembrane region" description="Helical" evidence="1">
    <location>
        <begin position="46"/>
        <end position="78"/>
    </location>
</feature>
<dbReference type="Pfam" id="PF11750">
    <property type="entry name" value="DUF3307"/>
    <property type="match status" value="1"/>
</dbReference>